<organism evidence="1 2">
    <name type="scientific">Leptospira noguchii str. 2007001578</name>
    <dbReference type="NCBI Taxonomy" id="1049974"/>
    <lineage>
        <taxon>Bacteria</taxon>
        <taxon>Pseudomonadati</taxon>
        <taxon>Spirochaetota</taxon>
        <taxon>Spirochaetia</taxon>
        <taxon>Leptospirales</taxon>
        <taxon>Leptospiraceae</taxon>
        <taxon>Leptospira</taxon>
    </lineage>
</organism>
<keyword evidence="2" id="KW-1185">Reference proteome</keyword>
<dbReference type="Proteomes" id="UP000012099">
    <property type="component" value="Unassembled WGS sequence"/>
</dbReference>
<proteinExistence type="predicted"/>
<accession>A0ABN0J5N3</accession>
<comment type="caution">
    <text evidence="1">The sequence shown here is derived from an EMBL/GenBank/DDBJ whole genome shotgun (WGS) entry which is preliminary data.</text>
</comment>
<protein>
    <submittedName>
        <fullName evidence="1">Uncharacterized protein</fullName>
    </submittedName>
</protein>
<evidence type="ECO:0000313" key="2">
    <source>
        <dbReference type="Proteomes" id="UP000012099"/>
    </source>
</evidence>
<name>A0ABN0J5N3_9LEPT</name>
<gene>
    <name evidence="1" type="ORF">LEP1GSC035_4622</name>
</gene>
<reference evidence="1 2" key="1">
    <citation type="submission" date="2013-01" db="EMBL/GenBank/DDBJ databases">
        <authorList>
            <person name="Harkins D.M."/>
            <person name="Durkin A.S."/>
            <person name="Brinkac L.M."/>
            <person name="Haft D.H."/>
            <person name="Selengut J.D."/>
            <person name="Sanka R."/>
            <person name="DePew J."/>
            <person name="Purushe J."/>
            <person name="Whelen A.C."/>
            <person name="Vinetz J.M."/>
            <person name="Sutton G.G."/>
            <person name="Nierman W.C."/>
            <person name="Fouts D.E."/>
        </authorList>
    </citation>
    <scope>NUCLEOTIDE SEQUENCE [LARGE SCALE GENOMIC DNA]</scope>
    <source>
        <strain evidence="1 2">2007001578</strain>
    </source>
</reference>
<evidence type="ECO:0000313" key="1">
    <source>
        <dbReference type="EMBL" id="EMN02328.1"/>
    </source>
</evidence>
<dbReference type="EMBL" id="AHMH02000019">
    <property type="protein sequence ID" value="EMN02328.1"/>
    <property type="molecule type" value="Genomic_DNA"/>
</dbReference>
<sequence length="39" mass="4383">MTFPKVDFLNLSIVKKNASNIRHSAIIGKDVLRIQRGTT</sequence>